<keyword evidence="5" id="KW-0175">Coiled coil</keyword>
<sequence length="293" mass="32747">MITRRLIRQIRFASSQASISAAPPSSGSGGSSNFQHPHAALEETAKNDLESSQATQRAASSQDGPSTDPEHGLVVSNPIIPRDIDNSEPYITPFHTYKFFVALEQTFPTPIARTLMRLTRGLLVDRMMRIRRDALDVKDLDNQAYLFKAALSELRTEATMRTKNQAATITTSISGLRRDVDRLDVKMKEDIGNLKHEIQMEMDNHRNESRAEMKKLDIRMEDVVHRATVSLGDIRTIIEQAKWDNTRRGVAIFGSFVLLTVIMMELKPSKPSSYPPKVAVDAANSVDVVETQA</sequence>
<dbReference type="PANTHER" id="PTHR14360">
    <property type="entry name" value="PROTEIN FMP32, MITOCHONDRIAL"/>
    <property type="match status" value="1"/>
</dbReference>
<evidence type="ECO:0000313" key="11">
    <source>
        <dbReference type="Proteomes" id="UP000007148"/>
    </source>
</evidence>
<dbReference type="OMA" id="SINTHPC"/>
<feature type="compositionally biased region" description="Low complexity" evidence="8">
    <location>
        <begin position="14"/>
        <end position="26"/>
    </location>
</feature>
<dbReference type="InParanoid" id="G4T7F0"/>
<evidence type="ECO:0000256" key="8">
    <source>
        <dbReference type="SAM" id="MobiDB-lite"/>
    </source>
</evidence>
<comment type="caution">
    <text evidence="10">The sequence shown here is derived from an EMBL/GenBank/DDBJ whole genome shotgun (WGS) entry which is preliminary data.</text>
</comment>
<feature type="transmembrane region" description="Helical" evidence="9">
    <location>
        <begin position="249"/>
        <end position="266"/>
    </location>
</feature>
<comment type="subcellular location">
    <subcellularLocation>
        <location evidence="2">Membrane</location>
    </subcellularLocation>
    <subcellularLocation>
        <location evidence="1">Mitochondrion</location>
    </subcellularLocation>
</comment>
<keyword evidence="11" id="KW-1185">Reference proteome</keyword>
<dbReference type="AlphaFoldDB" id="G4T7F0"/>
<dbReference type="STRING" id="1109443.G4T7F0"/>
<reference evidence="10 11" key="1">
    <citation type="journal article" date="2011" name="PLoS Pathog.">
        <title>Endophytic Life Strategies Decoded by Genome and Transcriptome Analyses of the Mutualistic Root Symbiont Piriformospora indica.</title>
        <authorList>
            <person name="Zuccaro A."/>
            <person name="Lahrmann U."/>
            <person name="Guldener U."/>
            <person name="Langen G."/>
            <person name="Pfiffi S."/>
            <person name="Biedenkopf D."/>
            <person name="Wong P."/>
            <person name="Samans B."/>
            <person name="Grimm C."/>
            <person name="Basiewicz M."/>
            <person name="Murat C."/>
            <person name="Martin F."/>
            <person name="Kogel K.H."/>
        </authorList>
    </citation>
    <scope>NUCLEOTIDE SEQUENCE [LARGE SCALE GENOMIC DNA]</scope>
    <source>
        <strain evidence="10 11">DSM 11827</strain>
    </source>
</reference>
<dbReference type="PANTHER" id="PTHR14360:SF12">
    <property type="entry name" value="MOZ PROTEIN REPRESENTS A CHROMATIN-ASSOCIATED ACETYLTRANSFERASE"/>
    <property type="match status" value="1"/>
</dbReference>
<organism evidence="10 11">
    <name type="scientific">Serendipita indica (strain DSM 11827)</name>
    <name type="common">Root endophyte fungus</name>
    <name type="synonym">Piriformospora indica</name>
    <dbReference type="NCBI Taxonomy" id="1109443"/>
    <lineage>
        <taxon>Eukaryota</taxon>
        <taxon>Fungi</taxon>
        <taxon>Dikarya</taxon>
        <taxon>Basidiomycota</taxon>
        <taxon>Agaricomycotina</taxon>
        <taxon>Agaricomycetes</taxon>
        <taxon>Sebacinales</taxon>
        <taxon>Serendipitaceae</taxon>
        <taxon>Serendipita</taxon>
    </lineage>
</organism>
<evidence type="ECO:0000256" key="2">
    <source>
        <dbReference type="ARBA" id="ARBA00004370"/>
    </source>
</evidence>
<dbReference type="Proteomes" id="UP000007148">
    <property type="component" value="Unassembled WGS sequence"/>
</dbReference>
<evidence type="ECO:0000313" key="10">
    <source>
        <dbReference type="EMBL" id="CCA67282.1"/>
    </source>
</evidence>
<evidence type="ECO:0000256" key="7">
    <source>
        <dbReference type="ARBA" id="ARBA00023136"/>
    </source>
</evidence>
<dbReference type="HOGENOM" id="CLU_063518_1_0_1"/>
<evidence type="ECO:0000256" key="4">
    <source>
        <dbReference type="ARBA" id="ARBA00022989"/>
    </source>
</evidence>
<feature type="compositionally biased region" description="Basic and acidic residues" evidence="8">
    <location>
        <begin position="39"/>
        <end position="49"/>
    </location>
</feature>
<dbReference type="InterPro" id="IPR024461">
    <property type="entry name" value="CCDC90-like"/>
</dbReference>
<keyword evidence="7 9" id="KW-0472">Membrane</keyword>
<dbReference type="Pfam" id="PF07798">
    <property type="entry name" value="CCDC90-like"/>
    <property type="match status" value="1"/>
</dbReference>
<dbReference type="GO" id="GO:0005739">
    <property type="term" value="C:mitochondrion"/>
    <property type="evidence" value="ECO:0007669"/>
    <property type="project" value="UniProtKB-SubCell"/>
</dbReference>
<name>G4T7F0_SERID</name>
<gene>
    <name evidence="10" type="ORF">PIIN_01115</name>
</gene>
<keyword evidence="4 9" id="KW-1133">Transmembrane helix</keyword>
<accession>G4T7F0</accession>
<keyword evidence="10" id="KW-0808">Transferase</keyword>
<keyword evidence="6" id="KW-0496">Mitochondrion</keyword>
<dbReference type="GO" id="GO:0016740">
    <property type="term" value="F:transferase activity"/>
    <property type="evidence" value="ECO:0007669"/>
    <property type="project" value="UniProtKB-KW"/>
</dbReference>
<protein>
    <submittedName>
        <fullName evidence="10">Related to COX10-farnesyl transferase</fullName>
    </submittedName>
</protein>
<evidence type="ECO:0000256" key="9">
    <source>
        <dbReference type="SAM" id="Phobius"/>
    </source>
</evidence>
<keyword evidence="3 9" id="KW-0812">Transmembrane</keyword>
<dbReference type="EMBL" id="CAFZ01000011">
    <property type="protein sequence ID" value="CCA67282.1"/>
    <property type="molecule type" value="Genomic_DNA"/>
</dbReference>
<evidence type="ECO:0000256" key="5">
    <source>
        <dbReference type="ARBA" id="ARBA00023054"/>
    </source>
</evidence>
<feature type="region of interest" description="Disordered" evidence="8">
    <location>
        <begin position="14"/>
        <end position="79"/>
    </location>
</feature>
<dbReference type="eggNOG" id="ENOG502S831">
    <property type="taxonomic scope" value="Eukaryota"/>
</dbReference>
<feature type="compositionally biased region" description="Low complexity" evidence="8">
    <location>
        <begin position="51"/>
        <end position="62"/>
    </location>
</feature>
<proteinExistence type="predicted"/>
<evidence type="ECO:0000256" key="6">
    <source>
        <dbReference type="ARBA" id="ARBA00023128"/>
    </source>
</evidence>
<dbReference type="GO" id="GO:0016020">
    <property type="term" value="C:membrane"/>
    <property type="evidence" value="ECO:0007669"/>
    <property type="project" value="UniProtKB-SubCell"/>
</dbReference>
<dbReference type="FunCoup" id="G4T7F0">
    <property type="interactions" value="147"/>
</dbReference>
<evidence type="ECO:0000256" key="1">
    <source>
        <dbReference type="ARBA" id="ARBA00004173"/>
    </source>
</evidence>
<evidence type="ECO:0000256" key="3">
    <source>
        <dbReference type="ARBA" id="ARBA00022692"/>
    </source>
</evidence>
<dbReference type="OrthoDB" id="1552at2759"/>